<evidence type="ECO:0000313" key="1">
    <source>
        <dbReference type="EMBL" id="GMT06718.1"/>
    </source>
</evidence>
<keyword evidence="2" id="KW-1185">Reference proteome</keyword>
<sequence>SEVFLQVYKMFLGSHQLGLRAPWLLGEMARLVCRPFNHEICRDVVHLALGPPSKTSNWTRMPVYLSNFLASTSTWTLMQWGQVKEFLL</sequence>
<comment type="caution">
    <text evidence="1">The sequence shown here is derived from an EMBL/GenBank/DDBJ whole genome shotgun (WGS) entry which is preliminary data.</text>
</comment>
<name>A0AAV5UK62_9BILA</name>
<organism evidence="1 2">
    <name type="scientific">Pristionchus entomophagus</name>
    <dbReference type="NCBI Taxonomy" id="358040"/>
    <lineage>
        <taxon>Eukaryota</taxon>
        <taxon>Metazoa</taxon>
        <taxon>Ecdysozoa</taxon>
        <taxon>Nematoda</taxon>
        <taxon>Chromadorea</taxon>
        <taxon>Rhabditida</taxon>
        <taxon>Rhabditina</taxon>
        <taxon>Diplogasteromorpha</taxon>
        <taxon>Diplogasteroidea</taxon>
        <taxon>Neodiplogasteridae</taxon>
        <taxon>Pristionchus</taxon>
    </lineage>
</organism>
<reference evidence="1" key="1">
    <citation type="submission" date="2023-10" db="EMBL/GenBank/DDBJ databases">
        <title>Genome assembly of Pristionchus species.</title>
        <authorList>
            <person name="Yoshida K."/>
            <person name="Sommer R.J."/>
        </authorList>
    </citation>
    <scope>NUCLEOTIDE SEQUENCE</scope>
    <source>
        <strain evidence="1">RS0144</strain>
    </source>
</reference>
<dbReference type="Gene3D" id="3.40.50.1820">
    <property type="entry name" value="alpha/beta hydrolase"/>
    <property type="match status" value="1"/>
</dbReference>
<evidence type="ECO:0000313" key="2">
    <source>
        <dbReference type="Proteomes" id="UP001432027"/>
    </source>
</evidence>
<dbReference type="InterPro" id="IPR029058">
    <property type="entry name" value="AB_hydrolase_fold"/>
</dbReference>
<feature type="non-terminal residue" evidence="1">
    <location>
        <position position="88"/>
    </location>
</feature>
<dbReference type="EMBL" id="BTSX01000006">
    <property type="protein sequence ID" value="GMT06718.1"/>
    <property type="molecule type" value="Genomic_DNA"/>
</dbReference>
<dbReference type="AlphaFoldDB" id="A0AAV5UK62"/>
<dbReference type="Proteomes" id="UP001432027">
    <property type="component" value="Unassembled WGS sequence"/>
</dbReference>
<feature type="non-terminal residue" evidence="1">
    <location>
        <position position="1"/>
    </location>
</feature>
<gene>
    <name evidence="1" type="ORF">PENTCL1PPCAC_28892</name>
</gene>
<protein>
    <submittedName>
        <fullName evidence="1">Uncharacterized protein</fullName>
    </submittedName>
</protein>
<proteinExistence type="predicted"/>
<accession>A0AAV5UK62</accession>